<dbReference type="InterPro" id="IPR009057">
    <property type="entry name" value="Homeodomain-like_sf"/>
</dbReference>
<reference evidence="1 2" key="1">
    <citation type="submission" date="2016-10" db="EMBL/GenBank/DDBJ databases">
        <authorList>
            <person name="de Groot N.N."/>
        </authorList>
    </citation>
    <scope>NUCLEOTIDE SEQUENCE [LARGE SCALE GENOMIC DNA]</scope>
    <source>
        <strain evidence="1 2">CGMCC 1.7659</strain>
    </source>
</reference>
<dbReference type="EMBL" id="FOVF01000034">
    <property type="protein sequence ID" value="SFN59184.1"/>
    <property type="molecule type" value="Genomic_DNA"/>
</dbReference>
<dbReference type="STRING" id="578942.SAMN05216289_13413"/>
<dbReference type="SUPFAM" id="SSF46689">
    <property type="entry name" value="Homeodomain-like"/>
    <property type="match status" value="1"/>
</dbReference>
<dbReference type="AlphaFoldDB" id="A0A1I5A9L1"/>
<proteinExistence type="predicted"/>
<name>A0A1I5A9L1_9GAMM</name>
<protein>
    <submittedName>
        <fullName evidence="1">Uncharacterized protein</fullName>
    </submittedName>
</protein>
<dbReference type="Gene3D" id="1.10.357.10">
    <property type="entry name" value="Tetracycline Repressor, domain 2"/>
    <property type="match status" value="1"/>
</dbReference>
<accession>A0A1I5A9L1</accession>
<evidence type="ECO:0000313" key="1">
    <source>
        <dbReference type="EMBL" id="SFN59184.1"/>
    </source>
</evidence>
<gene>
    <name evidence="1" type="ORF">SAMN05216289_13413</name>
</gene>
<sequence>MRRRTDCRPVDGSFTSGQAELNERANRFGPASRQRIVLFAKGLLRERDHQSTTIAFLLKRGDMLRGSLLHFLSGKQDVLLAVLDLHHRGVDRILLAPAWNDVADPIERVFALRARVRDLILQTECGYSCPIGSLAQHGPTRRNVRHRRRIPPPG</sequence>
<evidence type="ECO:0000313" key="2">
    <source>
        <dbReference type="Proteomes" id="UP000198575"/>
    </source>
</evidence>
<organism evidence="1 2">
    <name type="scientific">Dokdonella immobilis</name>
    <dbReference type="NCBI Taxonomy" id="578942"/>
    <lineage>
        <taxon>Bacteria</taxon>
        <taxon>Pseudomonadati</taxon>
        <taxon>Pseudomonadota</taxon>
        <taxon>Gammaproteobacteria</taxon>
        <taxon>Lysobacterales</taxon>
        <taxon>Rhodanobacteraceae</taxon>
        <taxon>Dokdonella</taxon>
    </lineage>
</organism>
<dbReference type="Proteomes" id="UP000198575">
    <property type="component" value="Unassembled WGS sequence"/>
</dbReference>
<keyword evidence="2" id="KW-1185">Reference proteome</keyword>